<dbReference type="EMBL" id="JAGZYH010000049">
    <property type="protein sequence ID" value="MBS6622768.1"/>
    <property type="molecule type" value="Genomic_DNA"/>
</dbReference>
<name>A0A9E1LZ07_9FIRM</name>
<evidence type="ECO:0000313" key="2">
    <source>
        <dbReference type="Proteomes" id="UP000811365"/>
    </source>
</evidence>
<dbReference type="AlphaFoldDB" id="A0A9E1LZ07"/>
<gene>
    <name evidence="1" type="ORF">KH315_11500</name>
</gene>
<organism evidence="1 2">
    <name type="scientific">Faecalibacterium prausnitzii</name>
    <dbReference type="NCBI Taxonomy" id="853"/>
    <lineage>
        <taxon>Bacteria</taxon>
        <taxon>Bacillati</taxon>
        <taxon>Bacillota</taxon>
        <taxon>Clostridia</taxon>
        <taxon>Eubacteriales</taxon>
        <taxon>Oscillospiraceae</taxon>
        <taxon>Faecalibacterium</taxon>
    </lineage>
</organism>
<sequence length="161" mass="17675">MRGKGEVAQMVEKAWETINNALPDELFDQSRHRRADARRIASALEVIGNLTGRPAELREWYPRFSSVDEVPTLEAASVANALEKEVLALQVMGRGAARGVTWADKLALYSQTLENIKEKARGREKMPVTWAAFKNSVAAEVNRLAHQEVASDGEESVSGAG</sequence>
<comment type="caution">
    <text evidence="1">The sequence shown here is derived from an EMBL/GenBank/DDBJ whole genome shotgun (WGS) entry which is preliminary data.</text>
</comment>
<evidence type="ECO:0000313" key="1">
    <source>
        <dbReference type="EMBL" id="MBS6622768.1"/>
    </source>
</evidence>
<reference evidence="1" key="1">
    <citation type="submission" date="2021-02" db="EMBL/GenBank/DDBJ databases">
        <title>Infant gut strain persistence is associated with maternal origin, phylogeny, and functional potential including surface adhesion and iron acquisition.</title>
        <authorList>
            <person name="Lou Y.C."/>
        </authorList>
    </citation>
    <scope>NUCLEOTIDE SEQUENCE</scope>
    <source>
        <strain evidence="1">L2_039_000G1_dasL2_039_000G1_maxbin2.maxbin.077</strain>
    </source>
</reference>
<proteinExistence type="predicted"/>
<protein>
    <submittedName>
        <fullName evidence="1">Uncharacterized protein</fullName>
    </submittedName>
</protein>
<accession>A0A9E1LZ07</accession>
<dbReference type="Proteomes" id="UP000811365">
    <property type="component" value="Unassembled WGS sequence"/>
</dbReference>